<evidence type="ECO:0000256" key="3">
    <source>
        <dbReference type="ARBA" id="ARBA00023163"/>
    </source>
</evidence>
<keyword evidence="3" id="KW-0804">Transcription</keyword>
<evidence type="ECO:0000256" key="2">
    <source>
        <dbReference type="ARBA" id="ARBA00023125"/>
    </source>
</evidence>
<dbReference type="PANTHER" id="PTHR24567:SF74">
    <property type="entry name" value="HTH-TYPE TRANSCRIPTIONAL REGULATOR ARCR"/>
    <property type="match status" value="1"/>
</dbReference>
<dbReference type="InterPro" id="IPR036388">
    <property type="entry name" value="WH-like_DNA-bd_sf"/>
</dbReference>
<dbReference type="SMART" id="SM00100">
    <property type="entry name" value="cNMP"/>
    <property type="match status" value="1"/>
</dbReference>
<dbReference type="InterPro" id="IPR000595">
    <property type="entry name" value="cNMP-bd_dom"/>
</dbReference>
<dbReference type="SUPFAM" id="SSF51206">
    <property type="entry name" value="cAMP-binding domain-like"/>
    <property type="match status" value="1"/>
</dbReference>
<name>A0ABU3P9I7_9BURK</name>
<feature type="domain" description="HTH crp-type" evidence="5">
    <location>
        <begin position="154"/>
        <end position="227"/>
    </location>
</feature>
<evidence type="ECO:0000313" key="7">
    <source>
        <dbReference type="Proteomes" id="UP001246372"/>
    </source>
</evidence>
<evidence type="ECO:0000313" key="6">
    <source>
        <dbReference type="EMBL" id="MDT8999250.1"/>
    </source>
</evidence>
<dbReference type="PROSITE" id="PS51063">
    <property type="entry name" value="HTH_CRP_2"/>
    <property type="match status" value="1"/>
</dbReference>
<dbReference type="InterPro" id="IPR036390">
    <property type="entry name" value="WH_DNA-bd_sf"/>
</dbReference>
<organism evidence="6 7">
    <name type="scientific">Roseateles aquae</name>
    <dbReference type="NCBI Taxonomy" id="3077235"/>
    <lineage>
        <taxon>Bacteria</taxon>
        <taxon>Pseudomonadati</taxon>
        <taxon>Pseudomonadota</taxon>
        <taxon>Betaproteobacteria</taxon>
        <taxon>Burkholderiales</taxon>
        <taxon>Sphaerotilaceae</taxon>
        <taxon>Roseateles</taxon>
    </lineage>
</organism>
<dbReference type="InterPro" id="IPR012318">
    <property type="entry name" value="HTH_CRP"/>
</dbReference>
<accession>A0ABU3P9I7</accession>
<dbReference type="Proteomes" id="UP001246372">
    <property type="component" value="Unassembled WGS sequence"/>
</dbReference>
<proteinExistence type="predicted"/>
<keyword evidence="2" id="KW-0238">DNA-binding</keyword>
<comment type="caution">
    <text evidence="6">The sequence shown here is derived from an EMBL/GenBank/DDBJ whole genome shotgun (WGS) entry which is preliminary data.</text>
</comment>
<dbReference type="InterPro" id="IPR050397">
    <property type="entry name" value="Env_Response_Regulators"/>
</dbReference>
<dbReference type="Gene3D" id="1.10.10.10">
    <property type="entry name" value="Winged helix-like DNA-binding domain superfamily/Winged helix DNA-binding domain"/>
    <property type="match status" value="1"/>
</dbReference>
<gene>
    <name evidence="6" type="ORF">RQP53_08220</name>
</gene>
<dbReference type="CDD" id="cd00038">
    <property type="entry name" value="CAP_ED"/>
    <property type="match status" value="1"/>
</dbReference>
<dbReference type="SMART" id="SM00419">
    <property type="entry name" value="HTH_CRP"/>
    <property type="match status" value="1"/>
</dbReference>
<protein>
    <submittedName>
        <fullName evidence="6">Crp/Fnr family transcriptional regulator</fullName>
    </submittedName>
</protein>
<keyword evidence="7" id="KW-1185">Reference proteome</keyword>
<sequence>MLPAHLLETQELTLLQHNRWLAGCAPALRDYLLAHGRRCLLGSGQTLFERGGVAHDLCCVLSGALRVGALHADGSVALLAWLEPGQWFGEISLIDGLPRTHDVVAEGPTSVWLISHAELQDWLNAHPQHWRAIAQLACIKLRNSFEALEDMAHLNLEQRLAKRLLLVASGYAQRAEQLMPTRLRLPQEQLALMLGVSRQTVNKALKALEAQRLLALHYGEIELLDLAALELLARPG</sequence>
<evidence type="ECO:0000259" key="4">
    <source>
        <dbReference type="PROSITE" id="PS50042"/>
    </source>
</evidence>
<reference evidence="6" key="1">
    <citation type="submission" date="2023-09" db="EMBL/GenBank/DDBJ databases">
        <title>Paucibacter sp. APW11 Genome sequencing and assembly.</title>
        <authorList>
            <person name="Kim I."/>
        </authorList>
    </citation>
    <scope>NUCLEOTIDE SEQUENCE</scope>
    <source>
        <strain evidence="6">APW11</strain>
    </source>
</reference>
<dbReference type="InterPro" id="IPR018490">
    <property type="entry name" value="cNMP-bd_dom_sf"/>
</dbReference>
<keyword evidence="1" id="KW-0805">Transcription regulation</keyword>
<dbReference type="InterPro" id="IPR014710">
    <property type="entry name" value="RmlC-like_jellyroll"/>
</dbReference>
<dbReference type="Pfam" id="PF13545">
    <property type="entry name" value="HTH_Crp_2"/>
    <property type="match status" value="1"/>
</dbReference>
<evidence type="ECO:0000256" key="1">
    <source>
        <dbReference type="ARBA" id="ARBA00023015"/>
    </source>
</evidence>
<dbReference type="Gene3D" id="2.60.120.10">
    <property type="entry name" value="Jelly Rolls"/>
    <property type="match status" value="1"/>
</dbReference>
<dbReference type="SUPFAM" id="SSF46785">
    <property type="entry name" value="Winged helix' DNA-binding domain"/>
    <property type="match status" value="1"/>
</dbReference>
<evidence type="ECO:0000259" key="5">
    <source>
        <dbReference type="PROSITE" id="PS51063"/>
    </source>
</evidence>
<dbReference type="Pfam" id="PF00027">
    <property type="entry name" value="cNMP_binding"/>
    <property type="match status" value="1"/>
</dbReference>
<feature type="domain" description="Cyclic nucleotide-binding" evidence="4">
    <location>
        <begin position="43"/>
        <end position="123"/>
    </location>
</feature>
<dbReference type="EMBL" id="JAVXZY010000002">
    <property type="protein sequence ID" value="MDT8999250.1"/>
    <property type="molecule type" value="Genomic_DNA"/>
</dbReference>
<dbReference type="PROSITE" id="PS50042">
    <property type="entry name" value="CNMP_BINDING_3"/>
    <property type="match status" value="1"/>
</dbReference>
<dbReference type="RefSeq" id="WP_315649740.1">
    <property type="nucleotide sequence ID" value="NZ_JAVXZY010000002.1"/>
</dbReference>
<dbReference type="PANTHER" id="PTHR24567">
    <property type="entry name" value="CRP FAMILY TRANSCRIPTIONAL REGULATORY PROTEIN"/>
    <property type="match status" value="1"/>
</dbReference>